<evidence type="ECO:0000256" key="7">
    <source>
        <dbReference type="RuleBase" id="RU000477"/>
    </source>
</evidence>
<feature type="transmembrane region" description="Helical" evidence="8">
    <location>
        <begin position="235"/>
        <end position="258"/>
    </location>
</feature>
<keyword evidence="3 7" id="KW-0813">Transport</keyword>
<evidence type="ECO:0000256" key="8">
    <source>
        <dbReference type="SAM" id="Phobius"/>
    </source>
</evidence>
<dbReference type="Pfam" id="PF00230">
    <property type="entry name" value="MIP"/>
    <property type="match status" value="1"/>
</dbReference>
<dbReference type="Proteomes" id="UP000601435">
    <property type="component" value="Unassembled WGS sequence"/>
</dbReference>
<evidence type="ECO:0000256" key="6">
    <source>
        <dbReference type="ARBA" id="ARBA00023136"/>
    </source>
</evidence>
<accession>A0A812YBI7</accession>
<dbReference type="PRINTS" id="PR00783">
    <property type="entry name" value="MINTRINSICP"/>
</dbReference>
<gene>
    <name evidence="9" type="primary">glpF</name>
    <name evidence="9" type="ORF">SNEC2469_LOCUS22513</name>
</gene>
<sequence length="361" mass="38317">MAVANETDLEVAREEVAANAQNCVKLEELRSASKPSNGQCVVVGGACVPAQALCNFAEQLNQGKVAAPKETPEDDRIVLLRALAAEAIGTGLIVLFGCGSVCATLSGAYSGVWQVAAVWGLGVSLAIYCTAEASGAHLNPAVTLAFLLVRPQAHGMTVVKSLLYVVAQMVGAILAGALNLLIYGGTIAAFERENNIVRGEPRSILSASAFGEYFPNPGLSKEYGSGPYAQDDVSVFGALMTEAWGTLILAFVIFGITNGRNKVLGSAERVGVPFVIGMTVAVLLPLYAPITQAGWNPARDFGPRIVAVPCQGVRVRYTRQSLFRCNAKHDKEQCTKGFGACFPVHCWTDYPDLLWKISVRH</sequence>
<name>A0A812YBI7_9DINO</name>
<dbReference type="PANTHER" id="PTHR43829">
    <property type="entry name" value="AQUAPORIN OR AQUAGLYCEROPORIN RELATED"/>
    <property type="match status" value="1"/>
</dbReference>
<evidence type="ECO:0000313" key="9">
    <source>
        <dbReference type="EMBL" id="CAE7770793.1"/>
    </source>
</evidence>
<dbReference type="GO" id="GO:0015254">
    <property type="term" value="F:glycerol channel activity"/>
    <property type="evidence" value="ECO:0007669"/>
    <property type="project" value="TreeGrafter"/>
</dbReference>
<keyword evidence="4 7" id="KW-0812">Transmembrane</keyword>
<dbReference type="AlphaFoldDB" id="A0A812YBI7"/>
<evidence type="ECO:0000256" key="1">
    <source>
        <dbReference type="ARBA" id="ARBA00004141"/>
    </source>
</evidence>
<dbReference type="InterPro" id="IPR023271">
    <property type="entry name" value="Aquaporin-like"/>
</dbReference>
<dbReference type="InterPro" id="IPR022357">
    <property type="entry name" value="MIP_CS"/>
</dbReference>
<comment type="similarity">
    <text evidence="2 7">Belongs to the MIP/aquaporin (TC 1.A.8) family.</text>
</comment>
<comment type="subcellular location">
    <subcellularLocation>
        <location evidence="1">Membrane</location>
        <topology evidence="1">Multi-pass membrane protein</topology>
    </subcellularLocation>
</comment>
<evidence type="ECO:0000256" key="2">
    <source>
        <dbReference type="ARBA" id="ARBA00006175"/>
    </source>
</evidence>
<dbReference type="InterPro" id="IPR000425">
    <property type="entry name" value="MIP"/>
</dbReference>
<dbReference type="OrthoDB" id="3222at2759"/>
<feature type="transmembrane region" description="Helical" evidence="8">
    <location>
        <begin position="125"/>
        <end position="149"/>
    </location>
</feature>
<dbReference type="Gene3D" id="1.20.1080.10">
    <property type="entry name" value="Glycerol uptake facilitator protein"/>
    <property type="match status" value="1"/>
</dbReference>
<dbReference type="GO" id="GO:0005886">
    <property type="term" value="C:plasma membrane"/>
    <property type="evidence" value="ECO:0007669"/>
    <property type="project" value="TreeGrafter"/>
</dbReference>
<proteinExistence type="inferred from homology"/>
<dbReference type="PROSITE" id="PS00221">
    <property type="entry name" value="MIP"/>
    <property type="match status" value="1"/>
</dbReference>
<feature type="transmembrane region" description="Helical" evidence="8">
    <location>
        <begin position="91"/>
        <end position="113"/>
    </location>
</feature>
<dbReference type="SUPFAM" id="SSF81338">
    <property type="entry name" value="Aquaporin-like"/>
    <property type="match status" value="1"/>
</dbReference>
<evidence type="ECO:0000256" key="4">
    <source>
        <dbReference type="ARBA" id="ARBA00022692"/>
    </source>
</evidence>
<feature type="transmembrane region" description="Helical" evidence="8">
    <location>
        <begin position="270"/>
        <end position="288"/>
    </location>
</feature>
<protein>
    <submittedName>
        <fullName evidence="9">GlpF protein</fullName>
    </submittedName>
</protein>
<dbReference type="PANTHER" id="PTHR43829:SF9">
    <property type="entry name" value="AQUAPORIN-9"/>
    <property type="match status" value="1"/>
</dbReference>
<comment type="caution">
    <text evidence="9">The sequence shown here is derived from an EMBL/GenBank/DDBJ whole genome shotgun (WGS) entry which is preliminary data.</text>
</comment>
<keyword evidence="10" id="KW-1185">Reference proteome</keyword>
<keyword evidence="6 8" id="KW-0472">Membrane</keyword>
<dbReference type="GO" id="GO:0015250">
    <property type="term" value="F:water channel activity"/>
    <property type="evidence" value="ECO:0007669"/>
    <property type="project" value="TreeGrafter"/>
</dbReference>
<evidence type="ECO:0000313" key="10">
    <source>
        <dbReference type="Proteomes" id="UP000601435"/>
    </source>
</evidence>
<organism evidence="9 10">
    <name type="scientific">Symbiodinium necroappetens</name>
    <dbReference type="NCBI Taxonomy" id="1628268"/>
    <lineage>
        <taxon>Eukaryota</taxon>
        <taxon>Sar</taxon>
        <taxon>Alveolata</taxon>
        <taxon>Dinophyceae</taxon>
        <taxon>Suessiales</taxon>
        <taxon>Symbiodiniaceae</taxon>
        <taxon>Symbiodinium</taxon>
    </lineage>
</organism>
<dbReference type="InterPro" id="IPR050363">
    <property type="entry name" value="MIP/Aquaporin"/>
</dbReference>
<feature type="transmembrane region" description="Helical" evidence="8">
    <location>
        <begin position="161"/>
        <end position="183"/>
    </location>
</feature>
<reference evidence="9" key="1">
    <citation type="submission" date="2021-02" db="EMBL/GenBank/DDBJ databases">
        <authorList>
            <person name="Dougan E. K."/>
            <person name="Rhodes N."/>
            <person name="Thang M."/>
            <person name="Chan C."/>
        </authorList>
    </citation>
    <scope>NUCLEOTIDE SEQUENCE</scope>
</reference>
<evidence type="ECO:0000256" key="5">
    <source>
        <dbReference type="ARBA" id="ARBA00022989"/>
    </source>
</evidence>
<keyword evidence="5 8" id="KW-1133">Transmembrane helix</keyword>
<dbReference type="EMBL" id="CAJNJA010040964">
    <property type="protein sequence ID" value="CAE7770793.1"/>
    <property type="molecule type" value="Genomic_DNA"/>
</dbReference>
<evidence type="ECO:0000256" key="3">
    <source>
        <dbReference type="ARBA" id="ARBA00022448"/>
    </source>
</evidence>